<evidence type="ECO:0000313" key="5">
    <source>
        <dbReference type="Proteomes" id="UP000217979"/>
    </source>
</evidence>
<sequence>MMTDSLNTTGTLSVGIVYNGETHRDFTLHLPTVGDEIDASESGVPDAGFGVALMATCLDALGTLPKEAITYDLLRDMDSDDYRQLTAARDALKKKRADANGDSATSGSPASGSDGTDTANQTSGLSTL</sequence>
<proteinExistence type="predicted"/>
<reference evidence="3 5" key="1">
    <citation type="submission" date="2017-09" db="EMBL/GenBank/DDBJ databases">
        <title>FDA dAtabase for Regulatory Grade micrObial Sequences (FDA-ARGOS): Supporting development and validation of Infectious Disease Dx tests.</title>
        <authorList>
            <person name="Minogue T."/>
            <person name="Wolcott M."/>
            <person name="Wasieloski L."/>
            <person name="Aguilar W."/>
            <person name="Moore D."/>
            <person name="Tallon L."/>
            <person name="Sadzewicz L."/>
            <person name="Ott S."/>
            <person name="Zhao X."/>
            <person name="Nagaraj S."/>
            <person name="Vavikolanu K."/>
            <person name="Aluvathingal J."/>
            <person name="Nadendla S."/>
            <person name="Sichtig H."/>
        </authorList>
    </citation>
    <scope>NUCLEOTIDE SEQUENCE [LARGE SCALE GENOMIC DNA]</scope>
    <source>
        <strain evidence="3 5">FDAARGOS_392</strain>
    </source>
</reference>
<gene>
    <name evidence="2" type="ORF">CO704_10120</name>
    <name evidence="3" type="ORF">CO704_12395</name>
    <name evidence="4" type="ORF">CO704_16970</name>
</gene>
<protein>
    <submittedName>
        <fullName evidence="3">Phage tail assembly protein</fullName>
    </submittedName>
</protein>
<dbReference type="Proteomes" id="UP000217979">
    <property type="component" value="Chromosome"/>
</dbReference>
<dbReference type="AlphaFoldDB" id="A0A291DYE5"/>
<evidence type="ECO:0000256" key="1">
    <source>
        <dbReference type="SAM" id="MobiDB-lite"/>
    </source>
</evidence>
<dbReference type="EMBL" id="CP023525">
    <property type="protein sequence ID" value="ATF92835.1"/>
    <property type="molecule type" value="Genomic_DNA"/>
</dbReference>
<dbReference type="EMBL" id="CP023525">
    <property type="protein sequence ID" value="ATF93681.1"/>
    <property type="molecule type" value="Genomic_DNA"/>
</dbReference>
<feature type="region of interest" description="Disordered" evidence="1">
    <location>
        <begin position="93"/>
        <end position="128"/>
    </location>
</feature>
<feature type="compositionally biased region" description="Polar residues" evidence="1">
    <location>
        <begin position="102"/>
        <end position="128"/>
    </location>
</feature>
<evidence type="ECO:0000313" key="2">
    <source>
        <dbReference type="EMBL" id="ATF92414.1"/>
    </source>
</evidence>
<dbReference type="EMBL" id="CP023525">
    <property type="protein sequence ID" value="ATF92414.1"/>
    <property type="molecule type" value="Genomic_DNA"/>
</dbReference>
<evidence type="ECO:0000313" key="4">
    <source>
        <dbReference type="EMBL" id="ATF93681.1"/>
    </source>
</evidence>
<accession>A0A291DYE5</accession>
<name>A0A291DYE5_9ENTR</name>
<organism evidence="3 5">
    <name type="scientific">Cedecea neteri</name>
    <dbReference type="NCBI Taxonomy" id="158822"/>
    <lineage>
        <taxon>Bacteria</taxon>
        <taxon>Pseudomonadati</taxon>
        <taxon>Pseudomonadota</taxon>
        <taxon>Gammaproteobacteria</taxon>
        <taxon>Enterobacterales</taxon>
        <taxon>Enterobacteriaceae</taxon>
        <taxon>Cedecea</taxon>
    </lineage>
</organism>
<evidence type="ECO:0000313" key="3">
    <source>
        <dbReference type="EMBL" id="ATF92835.1"/>
    </source>
</evidence>